<dbReference type="InParanoid" id="A9V5M0"/>
<dbReference type="STRING" id="81824.A9V5M0"/>
<dbReference type="FunCoup" id="A9V5M0">
    <property type="interactions" value="514"/>
</dbReference>
<evidence type="ECO:0000256" key="15">
    <source>
        <dbReference type="PIRSR" id="PIRSR622312-50"/>
    </source>
</evidence>
<dbReference type="GO" id="GO:0005634">
    <property type="term" value="C:nucleus"/>
    <property type="evidence" value="ECO:0000318"/>
    <property type="project" value="GO_Central"/>
</dbReference>
<evidence type="ECO:0000256" key="12">
    <source>
        <dbReference type="ARBA" id="ARBA00023204"/>
    </source>
</evidence>
<dbReference type="GeneID" id="5893265"/>
<comment type="catalytic activity">
    <reaction evidence="14 16">
        <text>DNA(n) + a 2'-deoxyribonucleoside 5'-triphosphate = DNA(n+1) + diphosphate</text>
        <dbReference type="Rhea" id="RHEA:22508"/>
        <dbReference type="Rhea" id="RHEA-COMP:17339"/>
        <dbReference type="Rhea" id="RHEA-COMP:17340"/>
        <dbReference type="ChEBI" id="CHEBI:33019"/>
        <dbReference type="ChEBI" id="CHEBI:61560"/>
        <dbReference type="ChEBI" id="CHEBI:173112"/>
        <dbReference type="EC" id="2.7.7.7"/>
    </reaction>
</comment>
<dbReference type="KEGG" id="mbr:MONBRDRAFT_33482"/>
<dbReference type="GO" id="GO:0003887">
    <property type="term" value="F:DNA-directed DNA polymerase activity"/>
    <property type="evidence" value="ECO:0000318"/>
    <property type="project" value="GO_Central"/>
</dbReference>
<dbReference type="CDD" id="cd00141">
    <property type="entry name" value="NT_POLXc"/>
    <property type="match status" value="1"/>
</dbReference>
<dbReference type="GO" id="GO:0046872">
    <property type="term" value="F:metal ion binding"/>
    <property type="evidence" value="ECO:0007669"/>
    <property type="project" value="UniProtKB-UniRule"/>
</dbReference>
<keyword evidence="6 16" id="KW-0548">Nucleotidyltransferase</keyword>
<feature type="domain" description="DNA-directed DNA polymerase X" evidence="17">
    <location>
        <begin position="29"/>
        <end position="369"/>
    </location>
</feature>
<keyword evidence="19" id="KW-1185">Reference proteome</keyword>
<dbReference type="InterPro" id="IPR002008">
    <property type="entry name" value="DNA_pol_X_beta-like"/>
</dbReference>
<comment type="similarity">
    <text evidence="3 16">Belongs to the DNA polymerase type-X family.</text>
</comment>
<dbReference type="InterPro" id="IPR027421">
    <property type="entry name" value="DNA_pol_lamdba_lyase_dom_sf"/>
</dbReference>
<evidence type="ECO:0000256" key="9">
    <source>
        <dbReference type="ARBA" id="ARBA00022842"/>
    </source>
</evidence>
<evidence type="ECO:0000256" key="8">
    <source>
        <dbReference type="ARBA" id="ARBA00022763"/>
    </source>
</evidence>
<keyword evidence="12 16" id="KW-0234">DNA repair</keyword>
<evidence type="ECO:0000313" key="18">
    <source>
        <dbReference type="EMBL" id="EDQ87142.1"/>
    </source>
</evidence>
<evidence type="ECO:0000256" key="7">
    <source>
        <dbReference type="ARBA" id="ARBA00022723"/>
    </source>
</evidence>
<protein>
    <recommendedName>
        <fullName evidence="16">DNA polymerase</fullName>
        <ecNumber evidence="16">2.7.7.7</ecNumber>
    </recommendedName>
</protein>
<dbReference type="Gene3D" id="1.10.150.110">
    <property type="entry name" value="DNA polymerase beta, N-terminal domain-like"/>
    <property type="match status" value="1"/>
</dbReference>
<dbReference type="PANTHER" id="PTHR11276">
    <property type="entry name" value="DNA POLYMERASE TYPE-X FAMILY MEMBER"/>
    <property type="match status" value="1"/>
</dbReference>
<dbReference type="FunFam" id="3.30.210.10:FF:000002">
    <property type="entry name" value="DNA polymerase"/>
    <property type="match status" value="1"/>
</dbReference>
<dbReference type="Pfam" id="PF14716">
    <property type="entry name" value="HHH_8"/>
    <property type="match status" value="1"/>
</dbReference>
<dbReference type="InterPro" id="IPR029398">
    <property type="entry name" value="PolB_thumb"/>
</dbReference>
<dbReference type="InterPro" id="IPR043519">
    <property type="entry name" value="NT_sf"/>
</dbReference>
<dbReference type="SUPFAM" id="SSF81585">
    <property type="entry name" value="PsbU/PolX domain-like"/>
    <property type="match status" value="1"/>
</dbReference>
<evidence type="ECO:0000256" key="13">
    <source>
        <dbReference type="ARBA" id="ARBA00023242"/>
    </source>
</evidence>
<dbReference type="InterPro" id="IPR019843">
    <property type="entry name" value="DNA_pol-X_BS"/>
</dbReference>
<dbReference type="GO" id="GO:0006303">
    <property type="term" value="P:double-strand break repair via nonhomologous end joining"/>
    <property type="evidence" value="ECO:0000318"/>
    <property type="project" value="GO_Central"/>
</dbReference>
<keyword evidence="13 16" id="KW-0539">Nucleus</keyword>
<dbReference type="InterPro" id="IPR010996">
    <property type="entry name" value="HHH_MUS81"/>
</dbReference>
<dbReference type="InterPro" id="IPR028207">
    <property type="entry name" value="DNA_pol_B_palm_palm"/>
</dbReference>
<keyword evidence="10 16" id="KW-0239">DNA-directed DNA polymerase</keyword>
<proteinExistence type="inferred from homology"/>
<dbReference type="InterPro" id="IPR002054">
    <property type="entry name" value="DNA-dir_DNA_pol_X"/>
</dbReference>
<evidence type="ECO:0000256" key="11">
    <source>
        <dbReference type="ARBA" id="ARBA00023125"/>
    </source>
</evidence>
<evidence type="ECO:0000256" key="14">
    <source>
        <dbReference type="ARBA" id="ARBA00049244"/>
    </source>
</evidence>
<keyword evidence="11" id="KW-0238">DNA-binding</keyword>
<dbReference type="OMA" id="ERDVFDW"/>
<reference evidence="18 19" key="1">
    <citation type="journal article" date="2008" name="Nature">
        <title>The genome of the choanoflagellate Monosiga brevicollis and the origin of metazoans.</title>
        <authorList>
            <consortium name="JGI Sequencing"/>
            <person name="King N."/>
            <person name="Westbrook M.J."/>
            <person name="Young S.L."/>
            <person name="Kuo A."/>
            <person name="Abedin M."/>
            <person name="Chapman J."/>
            <person name="Fairclough S."/>
            <person name="Hellsten U."/>
            <person name="Isogai Y."/>
            <person name="Letunic I."/>
            <person name="Marr M."/>
            <person name="Pincus D."/>
            <person name="Putnam N."/>
            <person name="Rokas A."/>
            <person name="Wright K.J."/>
            <person name="Zuzow R."/>
            <person name="Dirks W."/>
            <person name="Good M."/>
            <person name="Goodstein D."/>
            <person name="Lemons D."/>
            <person name="Li W."/>
            <person name="Lyons J.B."/>
            <person name="Morris A."/>
            <person name="Nichols S."/>
            <person name="Richter D.J."/>
            <person name="Salamov A."/>
            <person name="Bork P."/>
            <person name="Lim W.A."/>
            <person name="Manning G."/>
            <person name="Miller W.T."/>
            <person name="McGinnis W."/>
            <person name="Shapiro H."/>
            <person name="Tjian R."/>
            <person name="Grigoriev I.V."/>
            <person name="Rokhsar D."/>
        </authorList>
    </citation>
    <scope>NUCLEOTIDE SEQUENCE [LARGE SCALE GENOMIC DNA]</scope>
    <source>
        <strain evidence="19">MX1 / ATCC 50154</strain>
    </source>
</reference>
<evidence type="ECO:0000256" key="2">
    <source>
        <dbReference type="ARBA" id="ARBA00004123"/>
    </source>
</evidence>
<keyword evidence="4" id="KW-0963">Cytoplasm</keyword>
<dbReference type="SUPFAM" id="SSF47802">
    <property type="entry name" value="DNA polymerase beta, N-terminal domain-like"/>
    <property type="match status" value="1"/>
</dbReference>
<dbReference type="GO" id="GO:0003677">
    <property type="term" value="F:DNA binding"/>
    <property type="evidence" value="ECO:0007669"/>
    <property type="project" value="UniProtKB-UniRule"/>
</dbReference>
<dbReference type="PROSITE" id="PS00522">
    <property type="entry name" value="DNA_POLYMERASE_X"/>
    <property type="match status" value="1"/>
</dbReference>
<evidence type="ECO:0000256" key="5">
    <source>
        <dbReference type="ARBA" id="ARBA00022679"/>
    </source>
</evidence>
<dbReference type="InterPro" id="IPR022312">
    <property type="entry name" value="DNA_pol_X"/>
</dbReference>
<dbReference type="PANTHER" id="PTHR11276:SF42">
    <property type="entry name" value="DNA POLYMERASE BETA"/>
    <property type="match status" value="1"/>
</dbReference>
<dbReference type="PRINTS" id="PR00870">
    <property type="entry name" value="DNAPOLXBETA"/>
</dbReference>
<feature type="active site" description="Nucleophile; Schiff-base intermediate with DNA; for 5'-dRP lyase activity" evidence="15">
    <location>
        <position position="91"/>
    </location>
</feature>
<sequence length="369" mass="40773">MATRTTTTVTAKRKQPAEAVTAAKNAKGNANAEICDFLNQLADYERNVSRNIHKYNAYRKAARSIAAHSLPLRSGKDAQRLDGVGKKIGEKIEEFLTTGGLKKLDKINANPEAAAIQLIASVVGFGPAAAQNYVQKGITTLEALKQEDGLSNAQKIGLKHFADFNERIPRAEVEALRQAVFAELREVDDRLEGQVCGSFRRGAATSGDIDILLTHPDFKSTGDGEALGKTKKKLDPPFDKLLDRVISHLKKVGLVTDVLSLGESKFMGVARLPETQFSEAGLAPPRRFRRIDMRLWPVDQYPLALLYFTGSDETNKTMRRKAIDLGFRLSEYSLRPMSEDDKPGRPLPVSSEKDVFDALDMTYLEPAQR</sequence>
<evidence type="ECO:0000256" key="10">
    <source>
        <dbReference type="ARBA" id="ARBA00022932"/>
    </source>
</evidence>
<evidence type="ECO:0000256" key="4">
    <source>
        <dbReference type="ARBA" id="ARBA00022490"/>
    </source>
</evidence>
<comment type="cofactor">
    <cofactor evidence="1">
        <name>Mg(2+)</name>
        <dbReference type="ChEBI" id="CHEBI:18420"/>
    </cofactor>
</comment>
<comment type="subcellular location">
    <subcellularLocation>
        <location evidence="2 16">Nucleus</location>
    </subcellularLocation>
</comment>
<dbReference type="RefSeq" id="XP_001748085.1">
    <property type="nucleotide sequence ID" value="XM_001748033.1"/>
</dbReference>
<keyword evidence="8 16" id="KW-0227">DNA damage</keyword>
<dbReference type="Pfam" id="PF10391">
    <property type="entry name" value="DNA_pol_lambd_f"/>
    <property type="match status" value="1"/>
</dbReference>
<evidence type="ECO:0000259" key="17">
    <source>
        <dbReference type="SMART" id="SM00483"/>
    </source>
</evidence>
<dbReference type="GO" id="GO:0006284">
    <property type="term" value="P:base-excision repair"/>
    <property type="evidence" value="ECO:0000318"/>
    <property type="project" value="GO_Central"/>
</dbReference>
<dbReference type="Gene3D" id="3.30.210.10">
    <property type="entry name" value="DNA polymerase, thumb domain"/>
    <property type="match status" value="1"/>
</dbReference>
<gene>
    <name evidence="18" type="ORF">MONBRDRAFT_33482</name>
</gene>
<keyword evidence="9" id="KW-0460">Magnesium</keyword>
<dbReference type="AlphaFoldDB" id="A9V5M0"/>
<organism evidence="18 19">
    <name type="scientific">Monosiga brevicollis</name>
    <name type="common">Choanoflagellate</name>
    <dbReference type="NCBI Taxonomy" id="81824"/>
    <lineage>
        <taxon>Eukaryota</taxon>
        <taxon>Choanoflagellata</taxon>
        <taxon>Craspedida</taxon>
        <taxon>Salpingoecidae</taxon>
        <taxon>Monosiga</taxon>
    </lineage>
</organism>
<dbReference type="SUPFAM" id="SSF81301">
    <property type="entry name" value="Nucleotidyltransferase"/>
    <property type="match status" value="1"/>
</dbReference>
<dbReference type="Gene3D" id="1.10.150.20">
    <property type="entry name" value="5' to 3' exonuclease, C-terminal subdomain"/>
    <property type="match status" value="1"/>
</dbReference>
<evidence type="ECO:0000256" key="16">
    <source>
        <dbReference type="RuleBase" id="RU366014"/>
    </source>
</evidence>
<keyword evidence="7" id="KW-0479">Metal-binding</keyword>
<dbReference type="Pfam" id="PF14792">
    <property type="entry name" value="DNA_pol_B_palm"/>
    <property type="match status" value="1"/>
</dbReference>
<dbReference type="InterPro" id="IPR018944">
    <property type="entry name" value="DNA_pol_lambd_fingers_domain"/>
</dbReference>
<dbReference type="Gene3D" id="3.30.460.10">
    <property type="entry name" value="Beta Polymerase, domain 2"/>
    <property type="match status" value="1"/>
</dbReference>
<comment type="function">
    <text evidence="16">DNA polymerase that functions in several pathways of DNA repair. Involved in base excision repair (BER) responsible for repair of lesions that give rise to abasic (AP) sites in DNA. Also contributes to DNA double-strand break repair by non-homologous end joining and homologous recombination. Has both template-dependent and template-independent (terminal transferase) DNA polymerase activities. Has also a 5'-deoxyribose-5-phosphate lyase (dRP lyase) activity.</text>
</comment>
<dbReference type="InterPro" id="IPR037160">
    <property type="entry name" value="DNA_Pol_thumb_sf"/>
</dbReference>
<dbReference type="EC" id="2.7.7.7" evidence="16"/>
<name>A9V5M0_MONBE</name>
<evidence type="ECO:0000313" key="19">
    <source>
        <dbReference type="Proteomes" id="UP000001357"/>
    </source>
</evidence>
<evidence type="ECO:0000256" key="3">
    <source>
        <dbReference type="ARBA" id="ARBA00008323"/>
    </source>
</evidence>
<dbReference type="SMART" id="SM00483">
    <property type="entry name" value="POLXc"/>
    <property type="match status" value="1"/>
</dbReference>
<evidence type="ECO:0000256" key="1">
    <source>
        <dbReference type="ARBA" id="ARBA00001946"/>
    </source>
</evidence>
<keyword evidence="5 16" id="KW-0808">Transferase</keyword>
<dbReference type="Proteomes" id="UP000001357">
    <property type="component" value="Unassembled WGS sequence"/>
</dbReference>
<dbReference type="PRINTS" id="PR00869">
    <property type="entry name" value="DNAPOLX"/>
</dbReference>
<dbReference type="Pfam" id="PF14791">
    <property type="entry name" value="DNA_pol_B_thumb"/>
    <property type="match status" value="1"/>
</dbReference>
<accession>A9V5M0</accession>
<evidence type="ECO:0000256" key="6">
    <source>
        <dbReference type="ARBA" id="ARBA00022695"/>
    </source>
</evidence>
<dbReference type="EMBL" id="CH991561">
    <property type="protein sequence ID" value="EDQ87142.1"/>
    <property type="molecule type" value="Genomic_DNA"/>
</dbReference>
<dbReference type="eggNOG" id="KOG2534">
    <property type="taxonomic scope" value="Eukaryota"/>
</dbReference>